<dbReference type="Gene3D" id="1.20.120.330">
    <property type="entry name" value="Nucleotidyltransferases domain 2"/>
    <property type="match status" value="1"/>
</dbReference>
<dbReference type="Proteomes" id="UP000324678">
    <property type="component" value="Chromosome"/>
</dbReference>
<evidence type="ECO:0000313" key="3">
    <source>
        <dbReference type="Proteomes" id="UP000324678"/>
    </source>
</evidence>
<dbReference type="AlphaFoldDB" id="A0A5C1YEF8"/>
<organism evidence="2 3">
    <name type="scientific">Agromyces intestinalis</name>
    <dbReference type="NCBI Taxonomy" id="2592652"/>
    <lineage>
        <taxon>Bacteria</taxon>
        <taxon>Bacillati</taxon>
        <taxon>Actinomycetota</taxon>
        <taxon>Actinomycetes</taxon>
        <taxon>Micrococcales</taxon>
        <taxon>Microbacteriaceae</taxon>
        <taxon>Agromyces</taxon>
    </lineage>
</organism>
<proteinExistence type="predicted"/>
<feature type="region of interest" description="Disordered" evidence="1">
    <location>
        <begin position="203"/>
        <end position="232"/>
    </location>
</feature>
<keyword evidence="3" id="KW-1185">Reference proteome</keyword>
<accession>A0A5C1YEF8</accession>
<dbReference type="EMBL" id="CP043505">
    <property type="protein sequence ID" value="QEO14463.1"/>
    <property type="molecule type" value="Genomic_DNA"/>
</dbReference>
<sequence>MSAPDDALLAEADELAGLPPDEFTAARNARAKQVRTDDRELARRIGELRKPSAAAWLVNQIVRHRPDRVDELLALGAELRAAQADLDARELTRLARERRALVQAVAREAGALADELGHPVREGVLGEVAETLQAGMTDASAEAAVRSGRLIRALEAIGTDVDLDGALMAGEAASLARPVPESDAASDRAEHLVAERRRAEAEAEVAERQADEASDRLEAARAETERARRARDDLTARLEQLEAELDRAERDLHEAERGIRPLEREAASARRRAEAARAALDD</sequence>
<protein>
    <submittedName>
        <fullName evidence="2">Transposase</fullName>
    </submittedName>
</protein>
<dbReference type="SUPFAM" id="SSF57997">
    <property type="entry name" value="Tropomyosin"/>
    <property type="match status" value="1"/>
</dbReference>
<dbReference type="RefSeq" id="WP_149160484.1">
    <property type="nucleotide sequence ID" value="NZ_CP043505.1"/>
</dbReference>
<evidence type="ECO:0000256" key="1">
    <source>
        <dbReference type="SAM" id="MobiDB-lite"/>
    </source>
</evidence>
<gene>
    <name evidence="2" type="ORF">FLP10_08550</name>
</gene>
<reference evidence="2 3" key="1">
    <citation type="submission" date="2019-09" db="EMBL/GenBank/DDBJ databases">
        <title>Genome sequencing of strain KACC 19306.</title>
        <authorList>
            <person name="Heo J."/>
            <person name="Kim S.-J."/>
            <person name="Kim J.-S."/>
            <person name="Hong S.-B."/>
            <person name="Kwon S.-W."/>
        </authorList>
    </citation>
    <scope>NUCLEOTIDE SEQUENCE [LARGE SCALE GENOMIC DNA]</scope>
    <source>
        <strain evidence="2 3">KACC 19306</strain>
    </source>
</reference>
<dbReference type="KEGG" id="ail:FLP10_08550"/>
<name>A0A5C1YEF8_9MICO</name>
<evidence type="ECO:0000313" key="2">
    <source>
        <dbReference type="EMBL" id="QEO14463.1"/>
    </source>
</evidence>
<dbReference type="OrthoDB" id="3541690at2"/>
<feature type="region of interest" description="Disordered" evidence="1">
    <location>
        <begin position="248"/>
        <end position="282"/>
    </location>
</feature>